<dbReference type="STRING" id="419479.SAMN04488563_1138"/>
<organism evidence="1 2">
    <name type="scientific">Jiangella alkaliphila</name>
    <dbReference type="NCBI Taxonomy" id="419479"/>
    <lineage>
        <taxon>Bacteria</taxon>
        <taxon>Bacillati</taxon>
        <taxon>Actinomycetota</taxon>
        <taxon>Actinomycetes</taxon>
        <taxon>Jiangellales</taxon>
        <taxon>Jiangellaceae</taxon>
        <taxon>Jiangella</taxon>
    </lineage>
</organism>
<dbReference type="RefSeq" id="WP_046767004.1">
    <property type="nucleotide sequence ID" value="NZ_KQ061220.1"/>
</dbReference>
<proteinExistence type="predicted"/>
<sequence>MPLTEEEARVRDGAGEEYTAVLPPRTGTTFPVLVTPVWKTGVVAVTFLDDVGRKATEYTFMKKAEDRLFLTRVHLWTYPNDQPGLRLSDSASHETVHLREDGYVKRVVKNKVENVQETVEYDDVPVDANWEPIPSFGDYGSIARYERD</sequence>
<evidence type="ECO:0000313" key="2">
    <source>
        <dbReference type="Proteomes" id="UP000182977"/>
    </source>
</evidence>
<keyword evidence="2" id="KW-1185">Reference proteome</keyword>
<reference evidence="2" key="1">
    <citation type="submission" date="2016-10" db="EMBL/GenBank/DDBJ databases">
        <authorList>
            <person name="Varghese N."/>
            <person name="Submissions S."/>
        </authorList>
    </citation>
    <scope>NUCLEOTIDE SEQUENCE [LARGE SCALE GENOMIC DNA]</scope>
    <source>
        <strain evidence="2">DSM 45079</strain>
    </source>
</reference>
<protein>
    <submittedName>
        <fullName evidence="1">Uncharacterized protein</fullName>
    </submittedName>
</protein>
<dbReference type="Proteomes" id="UP000182977">
    <property type="component" value="Chromosome I"/>
</dbReference>
<name>A0A1H2HMV4_9ACTN</name>
<dbReference type="AlphaFoldDB" id="A0A1H2HMV4"/>
<dbReference type="OrthoDB" id="4544390at2"/>
<dbReference type="EMBL" id="LT629791">
    <property type="protein sequence ID" value="SDU33175.1"/>
    <property type="molecule type" value="Genomic_DNA"/>
</dbReference>
<evidence type="ECO:0000313" key="1">
    <source>
        <dbReference type="EMBL" id="SDU33175.1"/>
    </source>
</evidence>
<accession>A0A1H2HMV4</accession>
<gene>
    <name evidence="1" type="ORF">SAMN04488563_1138</name>
</gene>